<dbReference type="RefSeq" id="WP_081030052.1">
    <property type="nucleotide sequence ID" value="NZ_BQNN01000001.1"/>
</dbReference>
<dbReference type="SUPFAM" id="SSF53756">
    <property type="entry name" value="UDP-Glycosyltransferase/glycogen phosphorylase"/>
    <property type="match status" value="1"/>
</dbReference>
<evidence type="ECO:0000313" key="2">
    <source>
        <dbReference type="EMBL" id="CUQ27894.1"/>
    </source>
</evidence>
<keyword evidence="1 2" id="KW-0808">Transferase</keyword>
<dbReference type="InterPro" id="IPR001296">
    <property type="entry name" value="Glyco_trans_1"/>
</dbReference>
<protein>
    <submittedName>
        <fullName evidence="2">Glycosyltransferase</fullName>
        <ecNumber evidence="2">2.4.1.246</ecNumber>
    </submittedName>
</protein>
<dbReference type="PANTHER" id="PTHR46401:SF2">
    <property type="entry name" value="GLYCOSYLTRANSFERASE WBBK-RELATED"/>
    <property type="match status" value="1"/>
</dbReference>
<keyword evidence="2" id="KW-0328">Glycosyltransferase</keyword>
<evidence type="ECO:0000313" key="3">
    <source>
        <dbReference type="Proteomes" id="UP000095576"/>
    </source>
</evidence>
<evidence type="ECO:0000256" key="1">
    <source>
        <dbReference type="ARBA" id="ARBA00022679"/>
    </source>
</evidence>
<dbReference type="CDD" id="cd03801">
    <property type="entry name" value="GT4_PimA-like"/>
    <property type="match status" value="1"/>
</dbReference>
<dbReference type="GO" id="GO:0009103">
    <property type="term" value="P:lipopolysaccharide biosynthetic process"/>
    <property type="evidence" value="ECO:0007669"/>
    <property type="project" value="TreeGrafter"/>
</dbReference>
<reference evidence="2 3" key="1">
    <citation type="submission" date="2015-09" db="EMBL/GenBank/DDBJ databases">
        <authorList>
            <consortium name="Pathogen Informatics"/>
        </authorList>
    </citation>
    <scope>NUCLEOTIDE SEQUENCE [LARGE SCALE GENOMIC DNA]</scope>
    <source>
        <strain evidence="2 3">2789STDY5834899</strain>
    </source>
</reference>
<dbReference type="PANTHER" id="PTHR46401">
    <property type="entry name" value="GLYCOSYLTRANSFERASE WBBK-RELATED"/>
    <property type="match status" value="1"/>
</dbReference>
<organism evidence="2 3">
    <name type="scientific">Bacteroides thetaiotaomicron</name>
    <dbReference type="NCBI Taxonomy" id="818"/>
    <lineage>
        <taxon>Bacteria</taxon>
        <taxon>Pseudomonadati</taxon>
        <taxon>Bacteroidota</taxon>
        <taxon>Bacteroidia</taxon>
        <taxon>Bacteroidales</taxon>
        <taxon>Bacteroidaceae</taxon>
        <taxon>Bacteroides</taxon>
    </lineage>
</organism>
<name>A0A174UZJ4_BACT4</name>
<gene>
    <name evidence="2" type="primary">wcfI</name>
    <name evidence="2" type="ORF">ERS852511_05044</name>
</gene>
<dbReference type="AlphaFoldDB" id="A0A174UZJ4"/>
<dbReference type="EC" id="2.4.1.246" evidence="2"/>
<proteinExistence type="predicted"/>
<dbReference type="InterPro" id="IPR028098">
    <property type="entry name" value="Glyco_trans_4-like_N"/>
</dbReference>
<accession>A0A174UZJ4</accession>
<dbReference type="Pfam" id="PF13439">
    <property type="entry name" value="Glyco_transf_4"/>
    <property type="match status" value="1"/>
</dbReference>
<dbReference type="EMBL" id="CZAP01000039">
    <property type="protein sequence ID" value="CUQ27894.1"/>
    <property type="molecule type" value="Genomic_DNA"/>
</dbReference>
<sequence length="370" mass="42844">MKNMICAAQFAAPYEGNFILSLKKLEIELIRLGMTVHYVFPNKCRYTPWIDEFKKNRSVYFTDDVVRSSLAVSQLKRIIHELSPVLVHTHFDGYDVSIQKAGAICPVVWHLHNYLSFVPSKIKQLYQHLLFYQHYGWNCRKNTYAISVCPEMVDLVCSYGFNHDRIKCIPNGIDLERIHPICETNSIFEKRFVDENPFIFLAMGACNIRKRIDLLYHAGEILSKQKLSFKIWVTKGVDTEEVVHKLGGENSWFKIIEQQENINDLFQKVSCFVSSSEHETFSYAIAEATYFGLPVIQSDISGTIWNANNPSVFVFESENVADLERRMLEVMQAGDLSESCKVSSKFIKENYSLDSWVENILSFYRNYSLI</sequence>
<dbReference type="Pfam" id="PF00534">
    <property type="entry name" value="Glycos_transf_1"/>
    <property type="match status" value="1"/>
</dbReference>
<dbReference type="Gene3D" id="3.40.50.2000">
    <property type="entry name" value="Glycogen Phosphorylase B"/>
    <property type="match status" value="2"/>
</dbReference>
<dbReference type="Proteomes" id="UP000095576">
    <property type="component" value="Unassembled WGS sequence"/>
</dbReference>
<dbReference type="GO" id="GO:0103011">
    <property type="term" value="F:mannosylfructose-phosphate synthase activity"/>
    <property type="evidence" value="ECO:0007669"/>
    <property type="project" value="UniProtKB-EC"/>
</dbReference>